<reference evidence="1 2" key="1">
    <citation type="journal article" date="2022" name="New Phytol.">
        <title>Ecological generalism drives hyperdiversity of secondary metabolite gene clusters in xylarialean endophytes.</title>
        <authorList>
            <person name="Franco M.E.E."/>
            <person name="Wisecaver J.H."/>
            <person name="Arnold A.E."/>
            <person name="Ju Y.M."/>
            <person name="Slot J.C."/>
            <person name="Ahrendt S."/>
            <person name="Moore L.P."/>
            <person name="Eastman K.E."/>
            <person name="Scott K."/>
            <person name="Konkel Z."/>
            <person name="Mondo S.J."/>
            <person name="Kuo A."/>
            <person name="Hayes R.D."/>
            <person name="Haridas S."/>
            <person name="Andreopoulos B."/>
            <person name="Riley R."/>
            <person name="LaButti K."/>
            <person name="Pangilinan J."/>
            <person name="Lipzen A."/>
            <person name="Amirebrahimi M."/>
            <person name="Yan J."/>
            <person name="Adam C."/>
            <person name="Keymanesh K."/>
            <person name="Ng V."/>
            <person name="Louie K."/>
            <person name="Northen T."/>
            <person name="Drula E."/>
            <person name="Henrissat B."/>
            <person name="Hsieh H.M."/>
            <person name="Youens-Clark K."/>
            <person name="Lutzoni F."/>
            <person name="Miadlikowska J."/>
            <person name="Eastwood D.C."/>
            <person name="Hamelin R.C."/>
            <person name="Grigoriev I.V."/>
            <person name="U'Ren J.M."/>
        </authorList>
    </citation>
    <scope>NUCLEOTIDE SEQUENCE [LARGE SCALE GENOMIC DNA]</scope>
    <source>
        <strain evidence="1 2">CBS 119005</strain>
    </source>
</reference>
<evidence type="ECO:0000313" key="1">
    <source>
        <dbReference type="EMBL" id="KAI4866941.1"/>
    </source>
</evidence>
<accession>A0ACB9Z5Y4</accession>
<name>A0ACB9Z5Y4_9PEZI</name>
<protein>
    <submittedName>
        <fullName evidence="1">Sas10 C-terminal domain-containing protein</fullName>
    </submittedName>
</protein>
<gene>
    <name evidence="1" type="ORF">F4820DRAFT_415506</name>
</gene>
<organism evidence="1 2">
    <name type="scientific">Hypoxylon rubiginosum</name>
    <dbReference type="NCBI Taxonomy" id="110542"/>
    <lineage>
        <taxon>Eukaryota</taxon>
        <taxon>Fungi</taxon>
        <taxon>Dikarya</taxon>
        <taxon>Ascomycota</taxon>
        <taxon>Pezizomycotina</taxon>
        <taxon>Sordariomycetes</taxon>
        <taxon>Xylariomycetidae</taxon>
        <taxon>Xylariales</taxon>
        <taxon>Hypoxylaceae</taxon>
        <taxon>Hypoxylon</taxon>
    </lineage>
</organism>
<evidence type="ECO:0000313" key="2">
    <source>
        <dbReference type="Proteomes" id="UP001497700"/>
    </source>
</evidence>
<comment type="caution">
    <text evidence="1">The sequence shown here is derived from an EMBL/GenBank/DDBJ whole genome shotgun (WGS) entry which is preliminary data.</text>
</comment>
<dbReference type="Proteomes" id="UP001497700">
    <property type="component" value="Unassembled WGS sequence"/>
</dbReference>
<keyword evidence="2" id="KW-1185">Reference proteome</keyword>
<dbReference type="EMBL" id="MU393453">
    <property type="protein sequence ID" value="KAI4866941.1"/>
    <property type="molecule type" value="Genomic_DNA"/>
</dbReference>
<proteinExistence type="predicted"/>
<sequence length="619" mass="68929">MAKKRKASSGPSEQKGPRDYNPADARLGPINTFEDIADSEEEYFLNKDQILFENGPKSKKQKRQEEEEKFLENSDEEALVYDDEGSDDDDESDDQDDHKRKASKSAKARRDDGSEGEDGEEEEGDSGWWGSSRKEYYDVDNLETEADAVEEEREARRLQKKKLAKMAESDFIFDEAEWLDPEAGDADQDEVVTEVLKEVEIPADMDPEERYRLLKTRYPEFDYLADELQELQPLLVTIQKQAESQPSKSLAVVKYRILGCYVATLAMYFATLTSPARDATNGTAKALDPSELRDHEVMGTLLVCRDAWKKVEHLKASDSARAASSLLSPPEEPSAIDEEVDVGTELPKKLGKSPAAKKAKAKSKADARKAKAIEESLADLDALVATKKPNKKASVKATARDSDSDFGEEEILDAKAAAEKAARKKSLRFYTSQIVQKANRRADAGRDAGGDNDIPYRERLKDRQARLNAEAENRGKRSAKGADLGEASDEEDNQLANAVRDDEDEYYDMIAARSSKKKEDKAARSAALAAASAADRVVQTEVVGKDGKRKITYQIEKNKGLAPKRNKDARNPRVKKRKAYEQKQKKLRSMKPVFKAQGRGGYAGELTGIKPGLIKSVKL</sequence>